<evidence type="ECO:0000313" key="2">
    <source>
        <dbReference type="Proteomes" id="UP000035068"/>
    </source>
</evidence>
<accession>A0A0C2HT59</accession>
<dbReference type="EMBL" id="JWJD01000001">
    <property type="protein sequence ID" value="KIH77995.1"/>
    <property type="molecule type" value="Genomic_DNA"/>
</dbReference>
<comment type="caution">
    <text evidence="1">The sequence shown here is derived from an EMBL/GenBank/DDBJ whole genome shotgun (WGS) entry which is preliminary data.</text>
</comment>
<sequence>MAISGSPAKLARDIADGYLSLTPPVLKQYTPAELKTILNHIALVGRDLRQEKISIEDVPAIKNRNMKLSRLNQNSTVLRAFCKKHRIPI</sequence>
<dbReference type="RefSeq" id="WP_040096662.1">
    <property type="nucleotide sequence ID" value="NZ_JWJD01000001.1"/>
</dbReference>
<reference evidence="1 2" key="1">
    <citation type="submission" date="2014-12" db="EMBL/GenBank/DDBJ databases">
        <title>Genomes of Geoalkalibacter ferrihydriticus and Geoalkalibacter subterraneus, two haloalkaliphilic metal-reducing members of the Geobacteraceae.</title>
        <authorList>
            <person name="Badalamenti J.P."/>
            <person name="Torres C.I."/>
            <person name="Krajmalnik-Brown R."/>
            <person name="Bond D.R."/>
        </authorList>
    </citation>
    <scope>NUCLEOTIDE SEQUENCE [LARGE SCALE GENOMIC DNA]</scope>
    <source>
        <strain evidence="1 2">DSM 17813</strain>
    </source>
</reference>
<keyword evidence="2" id="KW-1185">Reference proteome</keyword>
<dbReference type="Proteomes" id="UP000035068">
    <property type="component" value="Unassembled WGS sequence"/>
</dbReference>
<name>A0A0C2HT59_9BACT</name>
<organism evidence="1 2">
    <name type="scientific">Geoalkalibacter ferrihydriticus DSM 17813</name>
    <dbReference type="NCBI Taxonomy" id="1121915"/>
    <lineage>
        <taxon>Bacteria</taxon>
        <taxon>Pseudomonadati</taxon>
        <taxon>Thermodesulfobacteriota</taxon>
        <taxon>Desulfuromonadia</taxon>
        <taxon>Desulfuromonadales</taxon>
        <taxon>Geoalkalibacteraceae</taxon>
        <taxon>Geoalkalibacter</taxon>
    </lineage>
</organism>
<gene>
    <name evidence="1" type="ORF">GFER_05185</name>
</gene>
<dbReference type="AlphaFoldDB" id="A0A0C2HT59"/>
<protein>
    <submittedName>
        <fullName evidence="1">Uncharacterized protein</fullName>
    </submittedName>
</protein>
<evidence type="ECO:0000313" key="1">
    <source>
        <dbReference type="EMBL" id="KIH77995.1"/>
    </source>
</evidence>
<proteinExistence type="predicted"/>